<dbReference type="HOGENOM" id="CLU_041770_0_0_9"/>
<dbReference type="GO" id="GO:0005524">
    <property type="term" value="F:ATP binding"/>
    <property type="evidence" value="ECO:0007669"/>
    <property type="project" value="UniProtKB-KW"/>
</dbReference>
<keyword evidence="3" id="KW-0238">DNA-binding</keyword>
<accession>A0A096B728</accession>
<gene>
    <name evidence="5" type="ORF">HMPREF9460_02197</name>
</gene>
<dbReference type="InterPro" id="IPR027417">
    <property type="entry name" value="P-loop_NTPase"/>
</dbReference>
<protein>
    <recommendedName>
        <fullName evidence="4">DNA mismatch repair proteins mutS family domain-containing protein</fullName>
    </recommendedName>
</protein>
<dbReference type="Proteomes" id="UP000029585">
    <property type="component" value="Unassembled WGS sequence"/>
</dbReference>
<evidence type="ECO:0000313" key="6">
    <source>
        <dbReference type="Proteomes" id="UP000029585"/>
    </source>
</evidence>
<dbReference type="Pfam" id="PF00488">
    <property type="entry name" value="MutS_V"/>
    <property type="match status" value="1"/>
</dbReference>
<evidence type="ECO:0000256" key="3">
    <source>
        <dbReference type="ARBA" id="ARBA00023125"/>
    </source>
</evidence>
<dbReference type="InterPro" id="IPR045076">
    <property type="entry name" value="MutS"/>
</dbReference>
<evidence type="ECO:0000256" key="1">
    <source>
        <dbReference type="ARBA" id="ARBA00022741"/>
    </source>
</evidence>
<dbReference type="GO" id="GO:0140664">
    <property type="term" value="F:ATP-dependent DNA damage sensor activity"/>
    <property type="evidence" value="ECO:0007669"/>
    <property type="project" value="InterPro"/>
</dbReference>
<dbReference type="Gene3D" id="3.40.50.300">
    <property type="entry name" value="P-loop containing nucleotide triphosphate hydrolases"/>
    <property type="match status" value="1"/>
</dbReference>
<comment type="caution">
    <text evidence="5">The sequence shown here is derived from an EMBL/GenBank/DDBJ whole genome shotgun (WGS) entry which is preliminary data.</text>
</comment>
<reference evidence="5 6" key="1">
    <citation type="submission" date="2011-08" db="EMBL/GenBank/DDBJ databases">
        <title>The Genome Sequence of Clostridium orbiscindens 1_3_50AFAA.</title>
        <authorList>
            <consortium name="The Broad Institute Genome Sequencing Platform"/>
            <person name="Earl A."/>
            <person name="Ward D."/>
            <person name="Feldgarden M."/>
            <person name="Gevers D."/>
            <person name="Daigneault M."/>
            <person name="Strauss J."/>
            <person name="Allen-Vercoe E."/>
            <person name="Young S.K."/>
            <person name="Zeng Q."/>
            <person name="Gargeya S."/>
            <person name="Fitzgerald M."/>
            <person name="Haas B."/>
            <person name="Abouelleil A."/>
            <person name="Alvarado L."/>
            <person name="Arachchi H.M."/>
            <person name="Berlin A."/>
            <person name="Brown A."/>
            <person name="Chapman S.B."/>
            <person name="Chen Z."/>
            <person name="Dunbar C."/>
            <person name="Freedman E."/>
            <person name="Gearin G."/>
            <person name="Gellesch M."/>
            <person name="Goldberg J."/>
            <person name="Griggs A."/>
            <person name="Gujja S."/>
            <person name="Heiman D."/>
            <person name="Howarth C."/>
            <person name="Larson L."/>
            <person name="Lui A."/>
            <person name="MacDonald P.J.P."/>
            <person name="Montmayeur A."/>
            <person name="Murphy C."/>
            <person name="Neiman D."/>
            <person name="Pearson M."/>
            <person name="Priest M."/>
            <person name="Roberts A."/>
            <person name="Saif S."/>
            <person name="Shea T."/>
            <person name="Shenoy N."/>
            <person name="Sisk P."/>
            <person name="Stolte C."/>
            <person name="Sykes S."/>
            <person name="Wortman J."/>
            <person name="Nusbaum C."/>
            <person name="Birren B."/>
        </authorList>
    </citation>
    <scope>NUCLEOTIDE SEQUENCE [LARGE SCALE GENOMIC DNA]</scope>
    <source>
        <strain evidence="5 6">1_3_50AFAA</strain>
    </source>
</reference>
<keyword evidence="2" id="KW-0067">ATP-binding</keyword>
<dbReference type="SMART" id="SM00534">
    <property type="entry name" value="MUTSac"/>
    <property type="match status" value="1"/>
</dbReference>
<dbReference type="PANTHER" id="PTHR11361:SF14">
    <property type="entry name" value="DNA MISMATCH REPAIR PROTEIN MUTS, TYPE 2"/>
    <property type="match status" value="1"/>
</dbReference>
<evidence type="ECO:0000256" key="2">
    <source>
        <dbReference type="ARBA" id="ARBA00022840"/>
    </source>
</evidence>
<dbReference type="GO" id="GO:0030983">
    <property type="term" value="F:mismatched DNA binding"/>
    <property type="evidence" value="ECO:0007669"/>
    <property type="project" value="InterPro"/>
</dbReference>
<dbReference type="EMBL" id="ADLO01000062">
    <property type="protein sequence ID" value="KGF55218.1"/>
    <property type="molecule type" value="Genomic_DNA"/>
</dbReference>
<organism evidence="5 6">
    <name type="scientific">Flavonifractor plautii 1_3_50AFAA</name>
    <dbReference type="NCBI Taxonomy" id="742738"/>
    <lineage>
        <taxon>Bacteria</taxon>
        <taxon>Bacillati</taxon>
        <taxon>Bacillota</taxon>
        <taxon>Clostridia</taxon>
        <taxon>Eubacteriales</taxon>
        <taxon>Oscillospiraceae</taxon>
        <taxon>Flavonifractor</taxon>
    </lineage>
</organism>
<dbReference type="InterPro" id="IPR000432">
    <property type="entry name" value="DNA_mismatch_repair_MutS_C"/>
</dbReference>
<proteinExistence type="predicted"/>
<dbReference type="AlphaFoldDB" id="A0A096B728"/>
<feature type="domain" description="DNA mismatch repair proteins mutS family" evidence="4">
    <location>
        <begin position="303"/>
        <end position="498"/>
    </location>
</feature>
<dbReference type="SUPFAM" id="SSF52540">
    <property type="entry name" value="P-loop containing nucleoside triphosphate hydrolases"/>
    <property type="match status" value="1"/>
</dbReference>
<name>A0A096B728_FLAPL</name>
<sequence>MELTHELRENAGLQWVLERLSPLSPFGKQAARTPRWYGPGEEAALEEELDNVALAMELWAAGGTAPQAAEGCGCEAPRVNPADLKDAAAALRGVTRCLPLFHDIRGSFDREPGTPFDLVELFEIKHFLVTMEQVTDAYAKMPALAGIAFPPLTEAMALMDPEGRRLPTFSIVNSYHNDLAPLRVEKAKLEKAIRMTQEDKRGPLLEKRRVLAVQEDQLELEVRRMLTEKLMVYKPEFLANMEALGHLDLIVAKGKLALRYHCVRPSLSADKSIALREVVHPQVAEDLAERGEQFTSLDLELRPGCTVITGANMGGKTVSLRSTVLSLLLCQCGFFVFAKSASLPLFHRVDLILADSGPGAGGLSSFGKEVHLLDTLLRQTRDCFFFVAMDEFARGTNPQEGAALARALVRYLGTLDCVALMTTHYDGVSDVAGAHYQVAGLVRDIQGDEGDDPRKRIARRMDYHLLPAPPGAPCPRDALRVCRLLKLDDALMDLFQADL</sequence>
<dbReference type="PANTHER" id="PTHR11361">
    <property type="entry name" value="DNA MISMATCH REPAIR PROTEIN MUTS FAMILY MEMBER"/>
    <property type="match status" value="1"/>
</dbReference>
<dbReference type="PATRIC" id="fig|742738.3.peg.2257"/>
<evidence type="ECO:0000259" key="4">
    <source>
        <dbReference type="SMART" id="SM00534"/>
    </source>
</evidence>
<keyword evidence="1" id="KW-0547">Nucleotide-binding</keyword>
<dbReference type="RefSeq" id="WP_044941238.1">
    <property type="nucleotide sequence ID" value="NZ_KN174163.1"/>
</dbReference>
<dbReference type="eggNOG" id="COG1193">
    <property type="taxonomic scope" value="Bacteria"/>
</dbReference>
<dbReference type="GO" id="GO:0006298">
    <property type="term" value="P:mismatch repair"/>
    <property type="evidence" value="ECO:0007669"/>
    <property type="project" value="InterPro"/>
</dbReference>
<evidence type="ECO:0000313" key="5">
    <source>
        <dbReference type="EMBL" id="KGF55218.1"/>
    </source>
</evidence>
<keyword evidence="6" id="KW-1185">Reference proteome</keyword>